<reference evidence="4" key="1">
    <citation type="submission" date="2015-11" db="EMBL/GenBank/DDBJ databases">
        <title>De novo transcriptome assembly of four potential Pierce s Disease insect vectors from Arizona vineyards.</title>
        <authorList>
            <person name="Tassone E.E."/>
        </authorList>
    </citation>
    <scope>NUCLEOTIDE SEQUENCE</scope>
</reference>
<dbReference type="EMBL" id="GECU01002424">
    <property type="protein sequence ID" value="JAT05283.1"/>
    <property type="molecule type" value="Transcribed_RNA"/>
</dbReference>
<dbReference type="PANTHER" id="PTHR35544">
    <property type="entry name" value="RIBOSOMAL BIOGENESIS FACTOR"/>
    <property type="match status" value="1"/>
</dbReference>
<gene>
    <name evidence="2" type="ORF">g.39919</name>
    <name evidence="4" type="ORF">g.39921</name>
    <name evidence="6" type="ORF">g.39923</name>
    <name evidence="3" type="ORF">g.39924</name>
    <name evidence="5" type="ORF">g.39925</name>
</gene>
<feature type="region of interest" description="Disordered" evidence="1">
    <location>
        <begin position="40"/>
        <end position="106"/>
    </location>
</feature>
<dbReference type="PANTHER" id="PTHR35544:SF4">
    <property type="entry name" value="RIBOSOMAL BIOGENESIS FACTOR"/>
    <property type="match status" value="1"/>
</dbReference>
<dbReference type="EMBL" id="GECU01017990">
    <property type="protein sequence ID" value="JAS89716.1"/>
    <property type="molecule type" value="Transcribed_RNA"/>
</dbReference>
<evidence type="ECO:0000313" key="4">
    <source>
        <dbReference type="EMBL" id="JAT01966.1"/>
    </source>
</evidence>
<dbReference type="Pfam" id="PF15679">
    <property type="entry name" value="DUF4665"/>
    <property type="match status" value="1"/>
</dbReference>
<dbReference type="EMBL" id="GECU01005741">
    <property type="protein sequence ID" value="JAT01966.1"/>
    <property type="molecule type" value="Transcribed_RNA"/>
</dbReference>
<protein>
    <submittedName>
        <fullName evidence="4">Uncharacterized protein</fullName>
    </submittedName>
</protein>
<dbReference type="EMBL" id="GECU01002718">
    <property type="protein sequence ID" value="JAT04989.1"/>
    <property type="molecule type" value="Transcribed_RNA"/>
</dbReference>
<dbReference type="AlphaFoldDB" id="A0A1B6JRZ2"/>
<proteinExistence type="predicted"/>
<dbReference type="GO" id="GO:0042254">
    <property type="term" value="P:ribosome biogenesis"/>
    <property type="evidence" value="ECO:0007669"/>
    <property type="project" value="InterPro"/>
</dbReference>
<sequence>MAKGGKQKGNKNVFKVAGARSLKAKNKAKAVTTQLKKLTEKTKQKTAEVDSLLGDLQETIRQAPKKPESKPATTNVQESRQEKIEKFKKTEESSAQALDKLNKMEV</sequence>
<evidence type="ECO:0000256" key="1">
    <source>
        <dbReference type="SAM" id="MobiDB-lite"/>
    </source>
</evidence>
<dbReference type="InterPro" id="IPR031389">
    <property type="entry name" value="RBIS"/>
</dbReference>
<feature type="compositionally biased region" description="Basic and acidic residues" evidence="1">
    <location>
        <begin position="79"/>
        <end position="92"/>
    </location>
</feature>
<evidence type="ECO:0000313" key="5">
    <source>
        <dbReference type="EMBL" id="JAT04989.1"/>
    </source>
</evidence>
<dbReference type="EMBL" id="GECU01027210">
    <property type="protein sequence ID" value="JAS80496.1"/>
    <property type="molecule type" value="Transcribed_RNA"/>
</dbReference>
<evidence type="ECO:0000313" key="3">
    <source>
        <dbReference type="EMBL" id="JAS89716.1"/>
    </source>
</evidence>
<dbReference type="GO" id="GO:0005730">
    <property type="term" value="C:nucleolus"/>
    <property type="evidence" value="ECO:0007669"/>
    <property type="project" value="TreeGrafter"/>
</dbReference>
<accession>A0A1B6JRZ2</accession>
<organism evidence="4">
    <name type="scientific">Homalodisca liturata</name>
    <dbReference type="NCBI Taxonomy" id="320908"/>
    <lineage>
        <taxon>Eukaryota</taxon>
        <taxon>Metazoa</taxon>
        <taxon>Ecdysozoa</taxon>
        <taxon>Arthropoda</taxon>
        <taxon>Hexapoda</taxon>
        <taxon>Insecta</taxon>
        <taxon>Pterygota</taxon>
        <taxon>Neoptera</taxon>
        <taxon>Paraneoptera</taxon>
        <taxon>Hemiptera</taxon>
        <taxon>Auchenorrhyncha</taxon>
        <taxon>Membracoidea</taxon>
        <taxon>Cicadellidae</taxon>
        <taxon>Cicadellinae</taxon>
        <taxon>Proconiini</taxon>
        <taxon>Homalodisca</taxon>
    </lineage>
</organism>
<evidence type="ECO:0000313" key="6">
    <source>
        <dbReference type="EMBL" id="JAT05283.1"/>
    </source>
</evidence>
<name>A0A1B6JRZ2_9HEMI</name>
<evidence type="ECO:0000313" key="2">
    <source>
        <dbReference type="EMBL" id="JAS80496.1"/>
    </source>
</evidence>